<dbReference type="PANTHER" id="PTHR14000">
    <property type="entry name" value="FINGER CCCH DOMAIN PROTEIN, PUTATIVE (DUF3755)-RELATED"/>
    <property type="match status" value="1"/>
</dbReference>
<evidence type="ECO:0008006" key="2">
    <source>
        <dbReference type="Google" id="ProtNLM"/>
    </source>
</evidence>
<dbReference type="AlphaFoldDB" id="A0A2P2JS34"/>
<sequence length="307" mass="33437">MAAESNTGFHPDETLASALNRHALSFQSAAMNRTSEMIPVGAYFGMNAAPAAATTSSSAIMMMPGNPGMINSIPGMVQVQPQNSSASSIVLDSIPGLKHDTGLAVEWSVDEQLKLEEGLGKYADEPSILRYIKIAATLREKTVRDVALRCRWMTRKRRKAEEFNAGKKVNSWKDKLVESSSKMNATSALSQSMVGYNLITQSEPLPFEGISGTANHLLEQNAQAFSQITANLSAFKLQDNIDLFCEARNNITAILNHMRDMPGIMSQMPPLPVCLNEDLASRVLPNSTQSAMFGSQNGIQLKQEPRC</sequence>
<dbReference type="InterPro" id="IPR022228">
    <property type="entry name" value="DUF3755"/>
</dbReference>
<accession>A0A2P2JS34</accession>
<dbReference type="PANTHER" id="PTHR14000:SF6">
    <property type="entry name" value="OS02G0631200 PROTEIN"/>
    <property type="match status" value="1"/>
</dbReference>
<dbReference type="Pfam" id="PF12579">
    <property type="entry name" value="DUF3755"/>
    <property type="match status" value="1"/>
</dbReference>
<reference evidence="1" key="1">
    <citation type="submission" date="2018-02" db="EMBL/GenBank/DDBJ databases">
        <title>Rhizophora mucronata_Transcriptome.</title>
        <authorList>
            <person name="Meera S.P."/>
            <person name="Sreeshan A."/>
            <person name="Augustine A."/>
        </authorList>
    </citation>
    <scope>NUCLEOTIDE SEQUENCE</scope>
    <source>
        <tissue evidence="1">Leaf</tissue>
    </source>
</reference>
<name>A0A2P2JS34_RHIMU</name>
<protein>
    <recommendedName>
        <fullName evidence="2">Myb-like domain-containing protein</fullName>
    </recommendedName>
</protein>
<proteinExistence type="predicted"/>
<dbReference type="EMBL" id="GGEC01015802">
    <property type="protein sequence ID" value="MBW96285.1"/>
    <property type="molecule type" value="Transcribed_RNA"/>
</dbReference>
<evidence type="ECO:0000313" key="1">
    <source>
        <dbReference type="EMBL" id="MBW96285.1"/>
    </source>
</evidence>
<organism evidence="1">
    <name type="scientific">Rhizophora mucronata</name>
    <name type="common">Asiatic mangrove</name>
    <dbReference type="NCBI Taxonomy" id="61149"/>
    <lineage>
        <taxon>Eukaryota</taxon>
        <taxon>Viridiplantae</taxon>
        <taxon>Streptophyta</taxon>
        <taxon>Embryophyta</taxon>
        <taxon>Tracheophyta</taxon>
        <taxon>Spermatophyta</taxon>
        <taxon>Magnoliopsida</taxon>
        <taxon>eudicotyledons</taxon>
        <taxon>Gunneridae</taxon>
        <taxon>Pentapetalae</taxon>
        <taxon>rosids</taxon>
        <taxon>fabids</taxon>
        <taxon>Malpighiales</taxon>
        <taxon>Rhizophoraceae</taxon>
        <taxon>Rhizophora</taxon>
    </lineage>
</organism>